<organism evidence="2">
    <name type="scientific">hydrothermal vent metagenome</name>
    <dbReference type="NCBI Taxonomy" id="652676"/>
    <lineage>
        <taxon>unclassified sequences</taxon>
        <taxon>metagenomes</taxon>
        <taxon>ecological metagenomes</taxon>
    </lineage>
</organism>
<protein>
    <submittedName>
        <fullName evidence="2">D-alanyl-D-alanine carboxypeptidase</fullName>
        <ecNumber evidence="2">3.4.16.4</ecNumber>
    </submittedName>
</protein>
<evidence type="ECO:0000313" key="2">
    <source>
        <dbReference type="EMBL" id="SFV74615.1"/>
    </source>
</evidence>
<keyword evidence="2" id="KW-0378">Hydrolase</keyword>
<dbReference type="Gene3D" id="3.30.1380.10">
    <property type="match status" value="1"/>
</dbReference>
<dbReference type="GO" id="GO:0006508">
    <property type="term" value="P:proteolysis"/>
    <property type="evidence" value="ECO:0007669"/>
    <property type="project" value="InterPro"/>
</dbReference>
<dbReference type="InterPro" id="IPR009045">
    <property type="entry name" value="Zn_M74/Hedgehog-like"/>
</dbReference>
<keyword evidence="2" id="KW-0121">Carboxypeptidase</keyword>
<proteinExistence type="predicted"/>
<accession>A0A1W1D1T7</accession>
<dbReference type="Pfam" id="PF02557">
    <property type="entry name" value="VanY"/>
    <property type="match status" value="1"/>
</dbReference>
<keyword evidence="2" id="KW-0645">Protease</keyword>
<gene>
    <name evidence="2" type="ORF">MNB_SM-3-506</name>
</gene>
<dbReference type="GO" id="GO:0009002">
    <property type="term" value="F:serine-type D-Ala-D-Ala carboxypeptidase activity"/>
    <property type="evidence" value="ECO:0007669"/>
    <property type="project" value="UniProtKB-EC"/>
</dbReference>
<feature type="domain" description="D-alanyl-D-alanine carboxypeptidase-like core" evidence="1">
    <location>
        <begin position="146"/>
        <end position="244"/>
    </location>
</feature>
<name>A0A1W1D1T7_9ZZZZ</name>
<evidence type="ECO:0000259" key="1">
    <source>
        <dbReference type="Pfam" id="PF02557"/>
    </source>
</evidence>
<reference evidence="2" key="1">
    <citation type="submission" date="2016-10" db="EMBL/GenBank/DDBJ databases">
        <authorList>
            <person name="de Groot N.N."/>
        </authorList>
    </citation>
    <scope>NUCLEOTIDE SEQUENCE</scope>
</reference>
<dbReference type="InterPro" id="IPR003709">
    <property type="entry name" value="VanY-like_core_dom"/>
</dbReference>
<dbReference type="CDD" id="cd14814">
    <property type="entry name" value="Peptidase_M15"/>
    <property type="match status" value="1"/>
</dbReference>
<dbReference type="EC" id="3.4.16.4" evidence="2"/>
<dbReference type="AlphaFoldDB" id="A0A1W1D1T7"/>
<dbReference type="EMBL" id="FPHP01000002">
    <property type="protein sequence ID" value="SFV74615.1"/>
    <property type="molecule type" value="Genomic_DNA"/>
</dbReference>
<sequence>MNRRKFLMYLSSVPMVTSDLMANDTDFYLSREEFELIISINKRLKRLQRHVGYAHFNIISYKDALFYARNYPAIGAFTKKELNFIDRLFYEDATKYGFYGKKTCTNIDNVVPKKEIVKIPHTGHYLFKGKPHEDYKRIINDIGADRLKLTSGIRNVIKQLSLYVNKIYNSGGNMTKATVSLAPPSASYHTISDFDVGKIGWGARNFTADFATTQEFAEMIKLDYVHIRYKKNNKDGVRYEPWHVTVI</sequence>